<sequence length="134" mass="14674">MSSKASKRVSFSPDVYDKPTVYLKHGGGCSGRAAGNRKRVVVGIFSFRLPRSTSRSFSPARLLERFGAKVVRAFRCVSLRKRSSRKVSSSSLVRSRSLAESIDSHRAEAIEDCIEFLNSSSSMSRSNSVSTSSC</sequence>
<evidence type="ECO:0000313" key="1">
    <source>
        <dbReference type="EMBL" id="TXG58768.1"/>
    </source>
</evidence>
<dbReference type="OrthoDB" id="727341at2759"/>
<evidence type="ECO:0008006" key="3">
    <source>
        <dbReference type="Google" id="ProtNLM"/>
    </source>
</evidence>
<organism evidence="1 2">
    <name type="scientific">Acer yangbiense</name>
    <dbReference type="NCBI Taxonomy" id="1000413"/>
    <lineage>
        <taxon>Eukaryota</taxon>
        <taxon>Viridiplantae</taxon>
        <taxon>Streptophyta</taxon>
        <taxon>Embryophyta</taxon>
        <taxon>Tracheophyta</taxon>
        <taxon>Spermatophyta</taxon>
        <taxon>Magnoliopsida</taxon>
        <taxon>eudicotyledons</taxon>
        <taxon>Gunneridae</taxon>
        <taxon>Pentapetalae</taxon>
        <taxon>rosids</taxon>
        <taxon>malvids</taxon>
        <taxon>Sapindales</taxon>
        <taxon>Sapindaceae</taxon>
        <taxon>Hippocastanoideae</taxon>
        <taxon>Acereae</taxon>
        <taxon>Acer</taxon>
    </lineage>
</organism>
<dbReference type="Proteomes" id="UP000323000">
    <property type="component" value="Chromosome 7"/>
</dbReference>
<evidence type="ECO:0000313" key="2">
    <source>
        <dbReference type="Proteomes" id="UP000323000"/>
    </source>
</evidence>
<protein>
    <recommendedName>
        <fullName evidence="3">Josephin-like protein</fullName>
    </recommendedName>
</protein>
<comment type="caution">
    <text evidence="1">The sequence shown here is derived from an EMBL/GenBank/DDBJ whole genome shotgun (WGS) entry which is preliminary data.</text>
</comment>
<gene>
    <name evidence="1" type="ORF">EZV62_016597</name>
</gene>
<accession>A0A5C7HPP2</accession>
<dbReference type="AlphaFoldDB" id="A0A5C7HPP2"/>
<reference evidence="2" key="1">
    <citation type="journal article" date="2019" name="Gigascience">
        <title>De novo genome assembly of the endangered Acer yangbiense, a plant species with extremely small populations endemic to Yunnan Province, China.</title>
        <authorList>
            <person name="Yang J."/>
            <person name="Wariss H.M."/>
            <person name="Tao L."/>
            <person name="Zhang R."/>
            <person name="Yun Q."/>
            <person name="Hollingsworth P."/>
            <person name="Dao Z."/>
            <person name="Luo G."/>
            <person name="Guo H."/>
            <person name="Ma Y."/>
            <person name="Sun W."/>
        </authorList>
    </citation>
    <scope>NUCLEOTIDE SEQUENCE [LARGE SCALE GENOMIC DNA]</scope>
    <source>
        <strain evidence="2">cv. Malutang</strain>
    </source>
</reference>
<proteinExistence type="predicted"/>
<dbReference type="PANTHER" id="PTHR34355">
    <property type="entry name" value="JOSEPHIN-LIKE PROTEIN"/>
    <property type="match status" value="1"/>
</dbReference>
<name>A0A5C7HPP2_9ROSI</name>
<dbReference type="EMBL" id="VAHF01000007">
    <property type="protein sequence ID" value="TXG58768.1"/>
    <property type="molecule type" value="Genomic_DNA"/>
</dbReference>
<keyword evidence="2" id="KW-1185">Reference proteome</keyword>
<dbReference type="PANTHER" id="PTHR34355:SF1">
    <property type="entry name" value="JOSEPHIN-LIKE PROTEIN"/>
    <property type="match status" value="1"/>
</dbReference>